<dbReference type="AlphaFoldDB" id="A0A1I0QX97"/>
<accession>A0A1I0QX97</accession>
<dbReference type="Proteomes" id="UP000199437">
    <property type="component" value="Unassembled WGS sequence"/>
</dbReference>
<reference evidence="2" key="1">
    <citation type="submission" date="2016-10" db="EMBL/GenBank/DDBJ databases">
        <authorList>
            <person name="Varghese N."/>
            <person name="Submissions S."/>
        </authorList>
    </citation>
    <scope>NUCLEOTIDE SEQUENCE [LARGE SCALE GENOMIC DNA]</scope>
    <source>
        <strain evidence="2">CGMCC 1.12402</strain>
    </source>
</reference>
<sequence>METTFSKENLVSRNPQILFSVIDNEVVLMDIESDRYVQLDSIASDIWITLSEEMTFGDLCTELLSKYDVNEETCHQNLSEFLKELGAAGYITQK</sequence>
<evidence type="ECO:0000313" key="2">
    <source>
        <dbReference type="Proteomes" id="UP000199437"/>
    </source>
</evidence>
<dbReference type="InterPro" id="IPR008792">
    <property type="entry name" value="PQQD"/>
</dbReference>
<protein>
    <submittedName>
        <fullName evidence="1">Coenzyme PQQ synthesis protein D (PqqD)</fullName>
    </submittedName>
</protein>
<dbReference type="InterPro" id="IPR041881">
    <property type="entry name" value="PqqD_sf"/>
</dbReference>
<organism evidence="1 2">
    <name type="scientific">Roseivirga pacifica</name>
    <dbReference type="NCBI Taxonomy" id="1267423"/>
    <lineage>
        <taxon>Bacteria</taxon>
        <taxon>Pseudomonadati</taxon>
        <taxon>Bacteroidota</taxon>
        <taxon>Cytophagia</taxon>
        <taxon>Cytophagales</taxon>
        <taxon>Roseivirgaceae</taxon>
        <taxon>Roseivirga</taxon>
    </lineage>
</organism>
<proteinExistence type="predicted"/>
<dbReference type="Pfam" id="PF05402">
    <property type="entry name" value="PqqD"/>
    <property type="match status" value="1"/>
</dbReference>
<gene>
    <name evidence="1" type="ORF">SAMN05216290_2806</name>
</gene>
<dbReference type="RefSeq" id="WP_090259190.1">
    <property type="nucleotide sequence ID" value="NZ_FOIR01000002.1"/>
</dbReference>
<dbReference type="STRING" id="1267423.SAMN05216290_2806"/>
<keyword evidence="2" id="KW-1185">Reference proteome</keyword>
<dbReference type="GeneID" id="99987492"/>
<dbReference type="EMBL" id="FOIR01000002">
    <property type="protein sequence ID" value="SEW31963.1"/>
    <property type="molecule type" value="Genomic_DNA"/>
</dbReference>
<dbReference type="Gene3D" id="1.10.10.1150">
    <property type="entry name" value="Coenzyme PQQ synthesis protein D (PqqD)"/>
    <property type="match status" value="1"/>
</dbReference>
<name>A0A1I0QX97_9BACT</name>
<evidence type="ECO:0000313" key="1">
    <source>
        <dbReference type="EMBL" id="SEW31963.1"/>
    </source>
</evidence>
<dbReference type="OrthoDB" id="1495225at2"/>